<feature type="compositionally biased region" description="Basic and acidic residues" evidence="1">
    <location>
        <begin position="377"/>
        <end position="402"/>
    </location>
</feature>
<evidence type="ECO:0000259" key="3">
    <source>
        <dbReference type="PROSITE" id="PS50882"/>
    </source>
</evidence>
<dbReference type="Proteomes" id="UP000225706">
    <property type="component" value="Unassembled WGS sequence"/>
</dbReference>
<dbReference type="PANTHER" id="PTHR22948:SF29">
    <property type="entry name" value="FI02030P-RELATED"/>
    <property type="match status" value="1"/>
</dbReference>
<dbReference type="PANTHER" id="PTHR22948">
    <property type="entry name" value="TUDOR DOMAIN CONTAINING PROTEIN"/>
    <property type="match status" value="1"/>
</dbReference>
<dbReference type="Pfam" id="PF00567">
    <property type="entry name" value="TUDOR"/>
    <property type="match status" value="2"/>
</dbReference>
<feature type="compositionally biased region" description="Polar residues" evidence="1">
    <location>
        <begin position="1267"/>
        <end position="1279"/>
    </location>
</feature>
<dbReference type="Pfam" id="PF04146">
    <property type="entry name" value="YTH"/>
    <property type="match status" value="1"/>
</dbReference>
<feature type="compositionally biased region" description="Polar residues" evidence="1">
    <location>
        <begin position="140"/>
        <end position="159"/>
    </location>
</feature>
<feature type="compositionally biased region" description="Basic and acidic residues" evidence="1">
    <location>
        <begin position="945"/>
        <end position="970"/>
    </location>
</feature>
<dbReference type="Gene3D" id="2.40.50.90">
    <property type="match status" value="1"/>
</dbReference>
<keyword evidence="5" id="KW-1185">Reference proteome</keyword>
<reference evidence="5" key="1">
    <citation type="journal article" date="2017" name="bioRxiv">
        <title>Comparative analysis of the genomes of Stylophora pistillata and Acropora digitifera provides evidence for extensive differences between species of corals.</title>
        <authorList>
            <person name="Voolstra C.R."/>
            <person name="Li Y."/>
            <person name="Liew Y.J."/>
            <person name="Baumgarten S."/>
            <person name="Zoccola D."/>
            <person name="Flot J.-F."/>
            <person name="Tambutte S."/>
            <person name="Allemand D."/>
            <person name="Aranda M."/>
        </authorList>
    </citation>
    <scope>NUCLEOTIDE SEQUENCE [LARGE SCALE GENOMIC DNA]</scope>
</reference>
<feature type="region of interest" description="Disordered" evidence="1">
    <location>
        <begin position="553"/>
        <end position="579"/>
    </location>
</feature>
<feature type="domain" description="Tudor" evidence="2">
    <location>
        <begin position="1434"/>
        <end position="1492"/>
    </location>
</feature>
<dbReference type="SMART" id="SM00333">
    <property type="entry name" value="TUDOR"/>
    <property type="match status" value="2"/>
</dbReference>
<feature type="domain" description="YTH" evidence="3">
    <location>
        <begin position="669"/>
        <end position="810"/>
    </location>
</feature>
<accession>A0A2B4RCZ5</accession>
<feature type="compositionally biased region" description="Basic and acidic residues" evidence="1">
    <location>
        <begin position="924"/>
        <end position="938"/>
    </location>
</feature>
<dbReference type="InterPro" id="IPR035437">
    <property type="entry name" value="SNase_OB-fold_sf"/>
</dbReference>
<dbReference type="InterPro" id="IPR002999">
    <property type="entry name" value="Tudor"/>
</dbReference>
<feature type="compositionally biased region" description="Basic and acidic residues" evidence="1">
    <location>
        <begin position="1088"/>
        <end position="1102"/>
    </location>
</feature>
<sequence>MLDCAHRLSSSWAHFSDECDRLKKVFARLKYPERLVNSTINTFLQSRIVGTQPTQTPKGPISIVRVVIPFKDQESANYVKKELKNLSMKVQTTVQPVFVSRKVGQDLKVSNMLIQCSTPDKESSSELDQAVADTNATVTIKQPDSSESDSFQQPTSVPAQDTLPGNEEQEVPEEPKVQLSKEMEGKEVFPVSVIGSLARNGSFWISKTGEPAIEMRKEIVMAINNHYKKHGFGNPVVPKVGTFCAALNRQSKEFCRTRVESVPSSEKCKIRFLDYGFVEESVPSFLCELSSDLDEKFIPYQAFQACLLSNLDTQLPYEAKWCFKDLTFSRELMAAVQGQVIDKKGTVIYHLLLSTCGDNAVCINSKVAQLVEEQKLATEDHPAQPREAKANAEEPVVQKDASEVQTQDTGGTCNLAQEVDSEHAVSFGETVAKTDTEHSVSDEKVTGKDKISVNAEIIGSKQTLRPDAEEFVPLSPERDKVLDKISSLPASKQARIPGILHLPGQDSFAKALFMSESKVDNVPSSDHLPNDMPASELQTKDVLVHDHQGNQMSGLKDQAENMPTSESQTQNEPTSEYSVEGVAKKVQTEQKVTDVPAYELLVKKGSTFQHLGSEAPTLGPEVNEVFSIEHYRNAVPDNHLSVGVVDVAMYNYILNKCSVSMICMEELPYARFVLIKSDPRRIIEAMKFDIWCSNTRTNRMLNLALNSVRNGGRGSVFLLFAGHKFIKFCGLAEMLTSVDPTQSCPMLNEPFKFGGKMVGRCDIRWIYANSLYFKDIKFRPESRVSVGYFTEAMDGCEIANDVGRSIVKAYESITYFNSILQDAINTRQSNIDNQKEKQLRSDAELPWWKIAKEELSDDSPASQEDWDQEMEDSLKTSEGPGTGNDKTEISGEVNSDDCENLSVDSTNVSSDGPGHSDQGADQIESDKEVVINEYDSRRPNATVMERLESSDPNRIKIEKDTISADKEPDGNIKNVDIAVVNDITSQPLNSEEEIPMEKRDPLTENNSRAPFTSSDKENRSSSPISPAGATAEVPGDAHDRECRMLSKASPEETETVPSSDGNDCEVRTPSKSSLEEAAIVPSNDGSDWEVRTPSKTSLEGDKTVPSNDGSDWEARTPSQTSLEGVETVPSNDGSDWEVRTPSKTSLQRDVGGPTNASSSLSKTTIETDTVAKSTDIRPLETSSKTGERVNTVTPLCATSDLEAGIPDKSLPQEQRGVVPTMSTTSLDEEFASQFIGGSDWETGTPSKTSLVEGTAIGPSGESDWETRTPSKTSLDTDLSAQLPPLSDRNTENLLKNSLKTEMAEYPGDLSDLEPGEPSNSRLIQTTSVADGRSDDIPAIAGLANSESCREVSSSCLLSPELLSQESTEELVISDYVPLEIGKEHSIIVQENLTNSGTFWAKITRARKEEDAFVDAMVRMGTHIEASNKTLDPSEIFIYKQCAVKGRDEYWYRALVEKTLDKGKICIRLLDIGDVWEVNQRDLRVLDDKFYTSPPAQAFECCIVYSNSANKKEKTRIAKLVRRNKKIRVLVKGYSAGTVEVQVLS</sequence>
<feature type="region of interest" description="Disordered" evidence="1">
    <location>
        <begin position="140"/>
        <end position="178"/>
    </location>
</feature>
<dbReference type="OrthoDB" id="10034606at2759"/>
<comment type="caution">
    <text evidence="4">The sequence shown here is derived from an EMBL/GenBank/DDBJ whole genome shotgun (WGS) entry which is preliminary data.</text>
</comment>
<dbReference type="InterPro" id="IPR058912">
    <property type="entry name" value="HTH_animal"/>
</dbReference>
<feature type="region of interest" description="Disordered" evidence="1">
    <location>
        <begin position="377"/>
        <end position="408"/>
    </location>
</feature>
<feature type="domain" description="Tudor" evidence="2">
    <location>
        <begin position="237"/>
        <end position="296"/>
    </location>
</feature>
<feature type="region of interest" description="Disordered" evidence="1">
    <location>
        <begin position="854"/>
        <end position="1166"/>
    </location>
</feature>
<dbReference type="Pfam" id="PF26215">
    <property type="entry name" value="HTH_animal"/>
    <property type="match status" value="1"/>
</dbReference>
<feature type="compositionally biased region" description="Polar residues" evidence="1">
    <location>
        <begin position="561"/>
        <end position="577"/>
    </location>
</feature>
<name>A0A2B4RCZ5_STYPI</name>
<dbReference type="Gene3D" id="2.30.30.140">
    <property type="match status" value="2"/>
</dbReference>
<dbReference type="SUPFAM" id="SSF63748">
    <property type="entry name" value="Tudor/PWWP/MBT"/>
    <property type="match status" value="2"/>
</dbReference>
<dbReference type="STRING" id="50429.A0A2B4RCZ5"/>
<dbReference type="InterPro" id="IPR007275">
    <property type="entry name" value="YTH_domain"/>
</dbReference>
<dbReference type="CDD" id="cd21134">
    <property type="entry name" value="YTH"/>
    <property type="match status" value="1"/>
</dbReference>
<dbReference type="Gene3D" id="3.10.590.10">
    <property type="entry name" value="ph1033 like domains"/>
    <property type="match status" value="1"/>
</dbReference>
<evidence type="ECO:0000256" key="1">
    <source>
        <dbReference type="SAM" id="MobiDB-lite"/>
    </source>
</evidence>
<dbReference type="PROSITE" id="PS50304">
    <property type="entry name" value="TUDOR"/>
    <property type="match status" value="2"/>
</dbReference>
<dbReference type="EMBL" id="LSMT01000818">
    <property type="protein sequence ID" value="PFX14217.1"/>
    <property type="molecule type" value="Genomic_DNA"/>
</dbReference>
<feature type="compositionally biased region" description="Polar residues" evidence="1">
    <location>
        <begin position="1241"/>
        <end position="1251"/>
    </location>
</feature>
<dbReference type="GO" id="GO:0003723">
    <property type="term" value="F:RNA binding"/>
    <property type="evidence" value="ECO:0007669"/>
    <property type="project" value="InterPro"/>
</dbReference>
<feature type="compositionally biased region" description="Polar residues" evidence="1">
    <location>
        <begin position="1116"/>
        <end position="1133"/>
    </location>
</feature>
<gene>
    <name evidence="4" type="primary">YTHDF2</name>
    <name evidence="4" type="ORF">AWC38_SpisGene21642</name>
</gene>
<proteinExistence type="predicted"/>
<protein>
    <submittedName>
        <fullName evidence="4">YTH domain-containing family protein 2</fullName>
    </submittedName>
</protein>
<feature type="compositionally biased region" description="Basic and acidic residues" evidence="1">
    <location>
        <begin position="1035"/>
        <end position="1044"/>
    </location>
</feature>
<evidence type="ECO:0000259" key="2">
    <source>
        <dbReference type="PROSITE" id="PS50304"/>
    </source>
</evidence>
<feature type="compositionally biased region" description="Polar residues" evidence="1">
    <location>
        <begin position="1154"/>
        <end position="1166"/>
    </location>
</feature>
<feature type="compositionally biased region" description="Polar residues" evidence="1">
    <location>
        <begin position="1003"/>
        <end position="1013"/>
    </location>
</feature>
<dbReference type="InterPro" id="IPR050621">
    <property type="entry name" value="Tudor_domain_containing"/>
</dbReference>
<feature type="region of interest" description="Disordered" evidence="1">
    <location>
        <begin position="1236"/>
        <end position="1291"/>
    </location>
</feature>
<evidence type="ECO:0000313" key="5">
    <source>
        <dbReference type="Proteomes" id="UP000225706"/>
    </source>
</evidence>
<dbReference type="PROSITE" id="PS50882">
    <property type="entry name" value="YTH"/>
    <property type="match status" value="1"/>
</dbReference>
<evidence type="ECO:0000313" key="4">
    <source>
        <dbReference type="EMBL" id="PFX14217.1"/>
    </source>
</evidence>
<organism evidence="4 5">
    <name type="scientific">Stylophora pistillata</name>
    <name type="common">Smooth cauliflower coral</name>
    <dbReference type="NCBI Taxonomy" id="50429"/>
    <lineage>
        <taxon>Eukaryota</taxon>
        <taxon>Metazoa</taxon>
        <taxon>Cnidaria</taxon>
        <taxon>Anthozoa</taxon>
        <taxon>Hexacorallia</taxon>
        <taxon>Scleractinia</taxon>
        <taxon>Astrocoeniina</taxon>
        <taxon>Pocilloporidae</taxon>
        <taxon>Stylophora</taxon>
    </lineage>
</organism>